<evidence type="ECO:0000259" key="2">
    <source>
        <dbReference type="Pfam" id="PF07486"/>
    </source>
</evidence>
<gene>
    <name evidence="3" type="ORF">J5474_01135</name>
</gene>
<dbReference type="GO" id="GO:0016787">
    <property type="term" value="F:hydrolase activity"/>
    <property type="evidence" value="ECO:0007669"/>
    <property type="project" value="UniProtKB-KW"/>
</dbReference>
<keyword evidence="1" id="KW-0732">Signal</keyword>
<dbReference type="InterPro" id="IPR042047">
    <property type="entry name" value="SleB_dom1"/>
</dbReference>
<dbReference type="Pfam" id="PF07486">
    <property type="entry name" value="Hydrolase_2"/>
    <property type="match status" value="1"/>
</dbReference>
<keyword evidence="3" id="KW-0378">Hydrolase</keyword>
<dbReference type="Proteomes" id="UP000675940">
    <property type="component" value="Unassembled WGS sequence"/>
</dbReference>
<evidence type="ECO:0000256" key="1">
    <source>
        <dbReference type="SAM" id="SignalP"/>
    </source>
</evidence>
<accession>A0A940RZK9</accession>
<dbReference type="RefSeq" id="WP_209358521.1">
    <property type="nucleotide sequence ID" value="NZ_JAGISH010000001.1"/>
</dbReference>
<organism evidence="3 4">
    <name type="scientific">Sagittula salina</name>
    <dbReference type="NCBI Taxonomy" id="2820268"/>
    <lineage>
        <taxon>Bacteria</taxon>
        <taxon>Pseudomonadati</taxon>
        <taxon>Pseudomonadota</taxon>
        <taxon>Alphaproteobacteria</taxon>
        <taxon>Rhodobacterales</taxon>
        <taxon>Roseobacteraceae</taxon>
        <taxon>Sagittula</taxon>
    </lineage>
</organism>
<dbReference type="Gene3D" id="1.10.10.2520">
    <property type="entry name" value="Cell wall hydrolase SleB, domain 1"/>
    <property type="match status" value="1"/>
</dbReference>
<name>A0A940RZK9_9RHOB</name>
<feature type="chain" id="PRO_5038108585" evidence="1">
    <location>
        <begin position="23"/>
        <end position="205"/>
    </location>
</feature>
<dbReference type="InterPro" id="IPR011105">
    <property type="entry name" value="Cell_wall_hydrolase_SleB"/>
</dbReference>
<evidence type="ECO:0000313" key="4">
    <source>
        <dbReference type="Proteomes" id="UP000675940"/>
    </source>
</evidence>
<comment type="caution">
    <text evidence="3">The sequence shown here is derived from an EMBL/GenBank/DDBJ whole genome shotgun (WGS) entry which is preliminary data.</text>
</comment>
<dbReference type="EMBL" id="JAGISH010000001">
    <property type="protein sequence ID" value="MBP0481097.1"/>
    <property type="molecule type" value="Genomic_DNA"/>
</dbReference>
<proteinExistence type="predicted"/>
<feature type="domain" description="Cell wall hydrolase SleB" evidence="2">
    <location>
        <begin position="94"/>
        <end position="201"/>
    </location>
</feature>
<protein>
    <submittedName>
        <fullName evidence="3">Cell wall hydrolase</fullName>
    </submittedName>
</protein>
<evidence type="ECO:0000313" key="3">
    <source>
        <dbReference type="EMBL" id="MBP0481097.1"/>
    </source>
</evidence>
<sequence>MIRSLCLFLTLVGVSLTAPASADSIRKAQTLVSLETKVLARAGDARLSSLVHPAAVRGAGKIRYDAAFLAAQPKAQGGKEWECLTQALYFEARGERVEGLFAVAEVIMNRVSSQRFPNSVCGVVHQSNGRGCQFSYTCDGHPEAVGEPAAWSRVGKVAKMMLDGAPRGLTRGATYYHTNAVAPKWSRTFTQTASIGDHLFYRNPR</sequence>
<keyword evidence="4" id="KW-1185">Reference proteome</keyword>
<reference evidence="3" key="1">
    <citation type="submission" date="2021-03" db="EMBL/GenBank/DDBJ databases">
        <title>Sagittula salina sp. nov. strain M10.9X isolated from the marine waste.</title>
        <authorList>
            <person name="Satari L."/>
            <person name="Molina-Menor E."/>
            <person name="Vidal-Verdu A."/>
            <person name="Pascual J."/>
            <person name="Pereto J."/>
            <person name="Porcar M."/>
        </authorList>
    </citation>
    <scope>NUCLEOTIDE SEQUENCE</scope>
    <source>
        <strain evidence="3">M10.9X</strain>
    </source>
</reference>
<feature type="signal peptide" evidence="1">
    <location>
        <begin position="1"/>
        <end position="22"/>
    </location>
</feature>
<dbReference type="AlphaFoldDB" id="A0A940RZK9"/>